<evidence type="ECO:0000259" key="12">
    <source>
        <dbReference type="Pfam" id="PF07715"/>
    </source>
</evidence>
<dbReference type="Gene3D" id="2.170.130.10">
    <property type="entry name" value="TonB-dependent receptor, plug domain"/>
    <property type="match status" value="1"/>
</dbReference>
<dbReference type="InterPro" id="IPR023996">
    <property type="entry name" value="TonB-dep_OMP_SusC/RagA"/>
</dbReference>
<dbReference type="InterPro" id="IPR000531">
    <property type="entry name" value="Beta-barrel_TonB"/>
</dbReference>
<evidence type="ECO:0000259" key="11">
    <source>
        <dbReference type="Pfam" id="PF00593"/>
    </source>
</evidence>
<dbReference type="Proteomes" id="UP000219193">
    <property type="component" value="Unassembled WGS sequence"/>
</dbReference>
<keyword evidence="6 8" id="KW-0472">Membrane</keyword>
<dbReference type="InterPro" id="IPR037066">
    <property type="entry name" value="Plug_dom_sf"/>
</dbReference>
<keyword evidence="10" id="KW-0732">Signal</keyword>
<evidence type="ECO:0000313" key="13">
    <source>
        <dbReference type="EMBL" id="SOC80430.1"/>
    </source>
</evidence>
<dbReference type="InterPro" id="IPR023997">
    <property type="entry name" value="TonB-dep_OMP_SusC/RagA_CS"/>
</dbReference>
<dbReference type="InterPro" id="IPR008969">
    <property type="entry name" value="CarboxyPept-like_regulatory"/>
</dbReference>
<reference evidence="14" key="1">
    <citation type="submission" date="2017-09" db="EMBL/GenBank/DDBJ databases">
        <authorList>
            <person name="Varghese N."/>
            <person name="Submissions S."/>
        </authorList>
    </citation>
    <scope>NUCLEOTIDE SEQUENCE [LARGE SCALE GENOMIC DNA]</scope>
    <source>
        <strain evidence="14">CGMCC 1.12641</strain>
    </source>
</reference>
<feature type="domain" description="TonB-dependent receptor plug" evidence="12">
    <location>
        <begin position="115"/>
        <end position="230"/>
    </location>
</feature>
<dbReference type="AlphaFoldDB" id="A0A285X517"/>
<dbReference type="InterPro" id="IPR012910">
    <property type="entry name" value="Plug_dom"/>
</dbReference>
<dbReference type="Pfam" id="PF13715">
    <property type="entry name" value="CarbopepD_reg_2"/>
    <property type="match status" value="1"/>
</dbReference>
<feature type="chain" id="PRO_5012583428" evidence="10">
    <location>
        <begin position="22"/>
        <end position="971"/>
    </location>
</feature>
<keyword evidence="5 9" id="KW-0798">TonB box</keyword>
<feature type="domain" description="TonB-dependent receptor-like beta-barrel" evidence="11">
    <location>
        <begin position="386"/>
        <end position="772"/>
    </location>
</feature>
<feature type="signal peptide" evidence="10">
    <location>
        <begin position="1"/>
        <end position="21"/>
    </location>
</feature>
<evidence type="ECO:0000256" key="7">
    <source>
        <dbReference type="ARBA" id="ARBA00023237"/>
    </source>
</evidence>
<keyword evidence="3 8" id="KW-1134">Transmembrane beta strand</keyword>
<comment type="similarity">
    <text evidence="8 9">Belongs to the TonB-dependent receptor family.</text>
</comment>
<dbReference type="InterPro" id="IPR039426">
    <property type="entry name" value="TonB-dep_rcpt-like"/>
</dbReference>
<dbReference type="OrthoDB" id="9768177at2"/>
<sequence length="971" mass="107918">MRTLIKSTLLLLFMMPMSFFAQSTVSGLITEADTGMPIPGANVVIQGTTTGTTTNFDGEYTLEGVNLDDVIVVSYVGFTSQEIPYTGQQTINVELSPDTAVLEEVVLVGYGSVRRQDATGAVSQVSTEDFNEGSIVTAGQLITGKVAGVNVTSGGGAPGEGQNIIIRGQGSLSLNSSPLIVVDGVPIDNDNIGGSRNVLDFINPNDIESMSVLKDASSTAIYGSRAANGVILITTKKGKGMDFKFNYSAVTTVYEPTDFVDMLDADQFRTLINEVGSDAAIDRLGESNTNWQDEIYTTAFGVDHNFSTTGNIGGFMPVRASLGYTDQDGILKRDNFTRSTASINLRPNFLDGHLTLELNGRGMYTENTFANRDAIGASVDFDPTQSIYDEDSPFGGYFTWLNSEGVKNNLSPTNPLALINLKDDNSEVRRFIGNAKVDYDLHFMPDLTATVNVGLDKTNSHGRTRTSIEMPSSDLDWNGANTRYTNEATNSLFDAYLTYQKEFSNNSINAVAGYSYQKFENETYNFDSEAQEDGNDYEFIDKWRSVLLSYFGRINFNFDQRYLLTATLRADASSKLNPNDRWGYFPSVAVAWNIHNENLFTDSSTFDELKLRVGYGEIGNVNGLGDYNFLTKYTGSRSNATYQFGSGYFQTYRPEEFNENLRWEVGKTFNAGLDYSLFDYRVTGSFNAYIKKTEDLISFVTVDPFTNFSNGIDKNIGDMENKGIEFDINILPVETEDFKWSIGYNIAYNVNEITNLPDQVEVGGINGGTGNNIQLHKEGYSPFSYWVYKQVYNEEGYPIEGVYVDRNGDNIINDSDRYIYKDPYADIIMGLNTNLNYKNLDFSVVTRANIGNYAYNNMASSKSYEIRASENSILTNLHSDYYNTRFLSLTETNLQSDYYIQEASFFKIDNITLGYTLPEVIKNSTLRIFGSAQNVLTITDYDGLDPEIDGGIDNNFYPRPRSFAIGANLNF</sequence>
<dbReference type="NCBIfam" id="TIGR04056">
    <property type="entry name" value="OMP_RagA_SusC"/>
    <property type="match status" value="1"/>
</dbReference>
<gene>
    <name evidence="13" type="ORF">SAMN06296241_1979</name>
</gene>
<evidence type="ECO:0000256" key="8">
    <source>
        <dbReference type="PROSITE-ProRule" id="PRU01360"/>
    </source>
</evidence>
<evidence type="ECO:0000256" key="5">
    <source>
        <dbReference type="ARBA" id="ARBA00023077"/>
    </source>
</evidence>
<keyword evidence="7 8" id="KW-0998">Cell outer membrane</keyword>
<dbReference type="Gene3D" id="2.40.170.20">
    <property type="entry name" value="TonB-dependent receptor, beta-barrel domain"/>
    <property type="match status" value="1"/>
</dbReference>
<organism evidence="13 14">
    <name type="scientific">Salinimicrobium sediminis</name>
    <dbReference type="NCBI Taxonomy" id="1343891"/>
    <lineage>
        <taxon>Bacteria</taxon>
        <taxon>Pseudomonadati</taxon>
        <taxon>Bacteroidota</taxon>
        <taxon>Flavobacteriia</taxon>
        <taxon>Flavobacteriales</taxon>
        <taxon>Flavobacteriaceae</taxon>
        <taxon>Salinimicrobium</taxon>
    </lineage>
</organism>
<dbReference type="EMBL" id="OCMF01000002">
    <property type="protein sequence ID" value="SOC80430.1"/>
    <property type="molecule type" value="Genomic_DNA"/>
</dbReference>
<dbReference type="Pfam" id="PF07715">
    <property type="entry name" value="Plug"/>
    <property type="match status" value="1"/>
</dbReference>
<dbReference type="Gene3D" id="2.60.40.1120">
    <property type="entry name" value="Carboxypeptidase-like, regulatory domain"/>
    <property type="match status" value="1"/>
</dbReference>
<dbReference type="NCBIfam" id="TIGR04057">
    <property type="entry name" value="SusC_RagA_signa"/>
    <property type="match status" value="1"/>
</dbReference>
<accession>A0A285X517</accession>
<evidence type="ECO:0000256" key="2">
    <source>
        <dbReference type="ARBA" id="ARBA00022448"/>
    </source>
</evidence>
<comment type="subcellular location">
    <subcellularLocation>
        <location evidence="1 8">Cell outer membrane</location>
        <topology evidence="1 8">Multi-pass membrane protein</topology>
    </subcellularLocation>
</comment>
<evidence type="ECO:0000256" key="6">
    <source>
        <dbReference type="ARBA" id="ARBA00023136"/>
    </source>
</evidence>
<evidence type="ECO:0000256" key="4">
    <source>
        <dbReference type="ARBA" id="ARBA00022692"/>
    </source>
</evidence>
<protein>
    <submittedName>
        <fullName evidence="13">Iron complex outermembrane recepter protein</fullName>
    </submittedName>
</protein>
<proteinExistence type="inferred from homology"/>
<keyword evidence="14" id="KW-1185">Reference proteome</keyword>
<dbReference type="SUPFAM" id="SSF49464">
    <property type="entry name" value="Carboxypeptidase regulatory domain-like"/>
    <property type="match status" value="1"/>
</dbReference>
<dbReference type="PROSITE" id="PS52016">
    <property type="entry name" value="TONB_DEPENDENT_REC_3"/>
    <property type="match status" value="1"/>
</dbReference>
<keyword evidence="2 8" id="KW-0813">Transport</keyword>
<dbReference type="Pfam" id="PF00593">
    <property type="entry name" value="TonB_dep_Rec_b-barrel"/>
    <property type="match status" value="1"/>
</dbReference>
<dbReference type="RefSeq" id="WP_097056201.1">
    <property type="nucleotide sequence ID" value="NZ_OCMF01000002.1"/>
</dbReference>
<evidence type="ECO:0000256" key="1">
    <source>
        <dbReference type="ARBA" id="ARBA00004571"/>
    </source>
</evidence>
<evidence type="ECO:0000313" key="14">
    <source>
        <dbReference type="Proteomes" id="UP000219193"/>
    </source>
</evidence>
<dbReference type="FunFam" id="2.170.130.10:FF:000008">
    <property type="entry name" value="SusC/RagA family TonB-linked outer membrane protein"/>
    <property type="match status" value="1"/>
</dbReference>
<evidence type="ECO:0000256" key="10">
    <source>
        <dbReference type="SAM" id="SignalP"/>
    </source>
</evidence>
<dbReference type="GO" id="GO:0009279">
    <property type="term" value="C:cell outer membrane"/>
    <property type="evidence" value="ECO:0007669"/>
    <property type="project" value="UniProtKB-SubCell"/>
</dbReference>
<dbReference type="InterPro" id="IPR036942">
    <property type="entry name" value="Beta-barrel_TonB_sf"/>
</dbReference>
<evidence type="ECO:0000256" key="3">
    <source>
        <dbReference type="ARBA" id="ARBA00022452"/>
    </source>
</evidence>
<keyword evidence="4 8" id="KW-0812">Transmembrane</keyword>
<name>A0A285X517_9FLAO</name>
<evidence type="ECO:0000256" key="9">
    <source>
        <dbReference type="RuleBase" id="RU003357"/>
    </source>
</evidence>
<dbReference type="SUPFAM" id="SSF56935">
    <property type="entry name" value="Porins"/>
    <property type="match status" value="1"/>
</dbReference>